<dbReference type="EMBL" id="CAJFDH010000005">
    <property type="protein sequence ID" value="CAD5226177.1"/>
    <property type="molecule type" value="Genomic_DNA"/>
</dbReference>
<reference evidence="4" key="1">
    <citation type="submission" date="2020-09" db="EMBL/GenBank/DDBJ databases">
        <authorList>
            <person name="Kikuchi T."/>
        </authorList>
    </citation>
    <scope>NUCLEOTIDE SEQUENCE</scope>
    <source>
        <strain evidence="4">SH1</strain>
    </source>
</reference>
<dbReference type="SUPFAM" id="SSF49899">
    <property type="entry name" value="Concanavalin A-like lectins/glucanases"/>
    <property type="match status" value="3"/>
</dbReference>
<protein>
    <recommendedName>
        <fullName evidence="3">GH16 domain-containing protein</fullName>
    </recommendedName>
</protein>
<dbReference type="InterPro" id="IPR050546">
    <property type="entry name" value="Glycosyl_Hydrlase_16"/>
</dbReference>
<comment type="caution">
    <text evidence="4">The sequence shown here is derived from an EMBL/GenBank/DDBJ whole genome shotgun (WGS) entry which is preliminary data.</text>
</comment>
<dbReference type="GO" id="GO:0005975">
    <property type="term" value="P:carbohydrate metabolic process"/>
    <property type="evidence" value="ECO:0007669"/>
    <property type="project" value="InterPro"/>
</dbReference>
<proteinExistence type="inferred from homology"/>
<evidence type="ECO:0000313" key="4">
    <source>
        <dbReference type="EMBL" id="CAD5226177.1"/>
    </source>
</evidence>
<sequence length="401" mass="46851">MLKLMLFVLLICPIKPQKLIWEDNFDTPDLNKWWFNLGANLVNKELQCYTNRSENIRAEDGNLVIEARQENFTGCAFTSARLRSEGLFDYQYGTLEARIKIPKLARGLWPALWLEGRNPKTWPERGEVDVFEFGASWFRYGTFEPRIKIPSITKGLWPAWWLKSSTTPYWPDCGEIDVFEYGYPNYTNSYFTYGIHEVGPGAWGGVKTNKDQSTDFHFYRVDWNVTDLVFYLDDKKYGTFESRIKIPSITKGLWPAWWLLGTDSPQWPDCGEIDVFEYGYPDYTNSFFTYGIHEAGPGAWGQVETNKDQSTDFHVYRVDWNVTDIVFYLDDKQYGQFNITEHDTFHKPFYFLLDLAIGGTLPEIYDPKQITAKLPAQMLVDYIRVWQGERSTGMSHLVYML</sequence>
<feature type="domain" description="GH16" evidence="3">
    <location>
        <begin position="19"/>
        <end position="292"/>
    </location>
</feature>
<feature type="chain" id="PRO_5035595462" description="GH16 domain-containing protein" evidence="2">
    <location>
        <begin position="17"/>
        <end position="401"/>
    </location>
</feature>
<keyword evidence="5" id="KW-1185">Reference proteome</keyword>
<dbReference type="PANTHER" id="PTHR10963">
    <property type="entry name" value="GLYCOSYL HYDROLASE-RELATED"/>
    <property type="match status" value="1"/>
</dbReference>
<evidence type="ECO:0000256" key="1">
    <source>
        <dbReference type="ARBA" id="ARBA00006865"/>
    </source>
</evidence>
<dbReference type="CDD" id="cd08023">
    <property type="entry name" value="GH16_laminarinase_like"/>
    <property type="match status" value="1"/>
</dbReference>
<evidence type="ECO:0000313" key="5">
    <source>
        <dbReference type="Proteomes" id="UP000614601"/>
    </source>
</evidence>
<dbReference type="PANTHER" id="PTHR10963:SF55">
    <property type="entry name" value="GLYCOSIDE HYDROLASE FAMILY 16 PROTEIN"/>
    <property type="match status" value="1"/>
</dbReference>
<gene>
    <name evidence="4" type="ORF">BOKJ2_LOCUS11947</name>
</gene>
<dbReference type="Proteomes" id="UP000614601">
    <property type="component" value="Unassembled WGS sequence"/>
</dbReference>
<name>A0A811LA28_9BILA</name>
<dbReference type="InterPro" id="IPR013320">
    <property type="entry name" value="ConA-like_dom_sf"/>
</dbReference>
<dbReference type="GO" id="GO:0004553">
    <property type="term" value="F:hydrolase activity, hydrolyzing O-glycosyl compounds"/>
    <property type="evidence" value="ECO:0007669"/>
    <property type="project" value="InterPro"/>
</dbReference>
<dbReference type="Proteomes" id="UP000783686">
    <property type="component" value="Unassembled WGS sequence"/>
</dbReference>
<keyword evidence="2" id="KW-0732">Signal</keyword>
<feature type="signal peptide" evidence="2">
    <location>
        <begin position="1"/>
        <end position="16"/>
    </location>
</feature>
<dbReference type="EMBL" id="CAJFCW020000005">
    <property type="protein sequence ID" value="CAG9121874.1"/>
    <property type="molecule type" value="Genomic_DNA"/>
</dbReference>
<organism evidence="4 5">
    <name type="scientific">Bursaphelenchus okinawaensis</name>
    <dbReference type="NCBI Taxonomy" id="465554"/>
    <lineage>
        <taxon>Eukaryota</taxon>
        <taxon>Metazoa</taxon>
        <taxon>Ecdysozoa</taxon>
        <taxon>Nematoda</taxon>
        <taxon>Chromadorea</taxon>
        <taxon>Rhabditida</taxon>
        <taxon>Tylenchina</taxon>
        <taxon>Tylenchomorpha</taxon>
        <taxon>Aphelenchoidea</taxon>
        <taxon>Aphelenchoididae</taxon>
        <taxon>Bursaphelenchus</taxon>
    </lineage>
</organism>
<evidence type="ECO:0000259" key="3">
    <source>
        <dbReference type="PROSITE" id="PS51762"/>
    </source>
</evidence>
<accession>A0A811LA28</accession>
<dbReference type="InterPro" id="IPR000757">
    <property type="entry name" value="Beta-glucanase-like"/>
</dbReference>
<dbReference type="PROSITE" id="PS51762">
    <property type="entry name" value="GH16_2"/>
    <property type="match status" value="1"/>
</dbReference>
<evidence type="ECO:0000256" key="2">
    <source>
        <dbReference type="SAM" id="SignalP"/>
    </source>
</evidence>
<dbReference type="Gene3D" id="2.60.120.200">
    <property type="match status" value="3"/>
</dbReference>
<dbReference type="OrthoDB" id="4781at2759"/>
<dbReference type="AlphaFoldDB" id="A0A811LA28"/>
<comment type="similarity">
    <text evidence="1">Belongs to the glycosyl hydrolase 16 family.</text>
</comment>
<dbReference type="Pfam" id="PF00722">
    <property type="entry name" value="Glyco_hydro_16"/>
    <property type="match status" value="2"/>
</dbReference>